<reference evidence="1 2" key="1">
    <citation type="submission" date="2017-09" db="EMBL/GenBank/DDBJ databases">
        <title>Bacterial strain isolated from the female urinary microbiota.</title>
        <authorList>
            <person name="Thomas-White K."/>
            <person name="Kumar N."/>
            <person name="Forster S."/>
            <person name="Putonti C."/>
            <person name="Lawley T."/>
            <person name="Wolfe A.J."/>
        </authorList>
    </citation>
    <scope>NUCLEOTIDE SEQUENCE [LARGE SCALE GENOMIC DNA]</scope>
    <source>
        <strain evidence="1 2">UMB0186</strain>
    </source>
</reference>
<name>A0A2N6SEQ1_9BACL</name>
<dbReference type="EMBL" id="PNGT01000004">
    <property type="protein sequence ID" value="PMC52391.1"/>
    <property type="molecule type" value="Genomic_DNA"/>
</dbReference>
<comment type="caution">
    <text evidence="1">The sequence shown here is derived from an EMBL/GenBank/DDBJ whole genome shotgun (WGS) entry which is preliminary data.</text>
</comment>
<evidence type="ECO:0008006" key="3">
    <source>
        <dbReference type="Google" id="ProtNLM"/>
    </source>
</evidence>
<organism evidence="1 2">
    <name type="scientific">Gemella sanguinis</name>
    <dbReference type="NCBI Taxonomy" id="84135"/>
    <lineage>
        <taxon>Bacteria</taxon>
        <taxon>Bacillati</taxon>
        <taxon>Bacillota</taxon>
        <taxon>Bacilli</taxon>
        <taxon>Bacillales</taxon>
        <taxon>Gemellaceae</taxon>
        <taxon>Gemella</taxon>
    </lineage>
</organism>
<proteinExistence type="predicted"/>
<accession>A0A2N6SEQ1</accession>
<dbReference type="InterPro" id="IPR038620">
    <property type="entry name" value="YdcP-like_sf"/>
</dbReference>
<evidence type="ECO:0000313" key="2">
    <source>
        <dbReference type="Proteomes" id="UP000235670"/>
    </source>
</evidence>
<dbReference type="AlphaFoldDB" id="A0A2N6SEQ1"/>
<protein>
    <recommendedName>
        <fullName evidence="3">DUF961 domain-containing protein</fullName>
    </recommendedName>
</protein>
<dbReference type="OrthoDB" id="1692166at2"/>
<dbReference type="RefSeq" id="WP_102189770.1">
    <property type="nucleotide sequence ID" value="NZ_PNGT01000004.1"/>
</dbReference>
<evidence type="ECO:0000313" key="1">
    <source>
        <dbReference type="EMBL" id="PMC52391.1"/>
    </source>
</evidence>
<gene>
    <name evidence="1" type="ORF">CJ218_04500</name>
</gene>
<sequence>MKKLKQFAPFNADLFFSKIELQFTKVEPIKVDGATVGFKYNLLICDDQHNYGEESSLNMGEVIKVKIEDVNSNINFTFGQKVKLINPTASIYGDFSNQLSVKADKIIVVKSDK</sequence>
<dbReference type="Gene3D" id="2.40.50.390">
    <property type="entry name" value="Conjugative transposon protein, DUF961"/>
    <property type="match status" value="1"/>
</dbReference>
<dbReference type="Proteomes" id="UP000235670">
    <property type="component" value="Unassembled WGS sequence"/>
</dbReference>